<feature type="region of interest" description="Disordered" evidence="1">
    <location>
        <begin position="768"/>
        <end position="872"/>
    </location>
</feature>
<evidence type="ECO:0000256" key="2">
    <source>
        <dbReference type="SAM" id="Phobius"/>
    </source>
</evidence>
<organism evidence="3 4">
    <name type="scientific">Dactylosporangium cerinum</name>
    <dbReference type="NCBI Taxonomy" id="1434730"/>
    <lineage>
        <taxon>Bacteria</taxon>
        <taxon>Bacillati</taxon>
        <taxon>Actinomycetota</taxon>
        <taxon>Actinomycetes</taxon>
        <taxon>Micromonosporales</taxon>
        <taxon>Micromonosporaceae</taxon>
        <taxon>Dactylosporangium</taxon>
    </lineage>
</organism>
<dbReference type="EMBL" id="JBHSIU010000068">
    <property type="protein sequence ID" value="MFC5005091.1"/>
    <property type="molecule type" value="Genomic_DNA"/>
</dbReference>
<sequence>MPRPTDWDKVGLGADPTPGDPARIDEVIASLRNLGTVAREVDTALAAVLDTAGPEAFAGKTAEALREKISGRLRGFVQSLAEAFEWSTTALTTYVAVMRDEQWRADQALTQARGMAEDDPGRQALTDTARTAGEHQRTAADSASSRIVEAYQNIKQPVSGCEEFWEIFKWIAIALILPALVFGGPIALVAIGVNLALFIKTAVDFAHGNATALEFFLSALGILAPTTRAVPIFQLIAAGAKFAWAGIKAGAFAVFKFFGNAFRGIISHPFVIFPSLHDIATVAGTWVRNGALWVRNGITDLPGLAGIALSKTGLFIVNGVKGIQAFATGIPSMVAKFGSSTWQFLKTEFGGNRWLRLFLPAEADELHLGVWKAMKLAVVDRGIMGNHLYGLPRPHVFVPESGGGGVHLDLNDVRTSNLAVPPRIETAHVGSFEGLGRITPTPPTLQLHSTIGDGFHFSADAVRTIDTIMLSPVDTLSRLRLEGLTNGAPVLHTVDPGTGVSAGVHLQPVSPAQHAGAGSNLHLPGISAVTAPPPSTLLGGIHLGETGSMAGAVHLTPPGAITHTAVPPASVLANAVPPPTAVTHLGASPVLANAVPPPAGLTHTGAAPVVVANAVSPPAGLTHGGPAPVALGDLGPAGLPAVHPGFNPATHLGAPPQSVHAGAMDLLAQHPGAAPAAHTLIGTPGGAVNGAGARIGDHTGLAIGAQHVTQDLGALGRNLDTPPVSQLVVTRLDGVSAHAGPTGPGAAPAHLAGAPPALHGTTVQALHATPTPVPHGGGAASELTGLSAGGGALGRGLDTPPSAAVSRGLDVPPGTGRGLDVPPGGGAGHGLDVPPGAVMQGPPPGVSANPAHLAGTPGGGGPAAGAHLGAPRNLTPDELLAATPQPITVHMPDTRALSGTGTRIADHTGLADSARHAAPPPAPGPVGRTGEDIGANAVPPPGGAAGAGVDPVTVTLALGLLQTQIGRGAPHAGSAAVRDVATTPPPPASGRPTGAQLDAAWQRDSNRIAGLFGALDDPLRRHRLDAWGSYTAARNELGRVEAMWDDIRARPGQSSSGPGLAHVHAERTYQAALTRVARLETDLRGLGVNPAAMDARISELTARSLRDRPRMLGGGQNLSQMINDLWAGAPVDGHVVLRGADGGGLGLRVEEHADGAGAVQLRLLDDDGAVVVNRTVTEHDGGYQISDGTGFQRFDADGDLTEVGTILRGLDGHDLDGRFVVEPTGGYAAGGVRIESTGGHAITQHGNGFQVADGAGFHRFDAAGAATATGRPLRDATGTPIGGQFVVTHGAGGTVVEVADPRFAVAARGGGGFQVTDTLGHHAFQRFDGTGALTETGRPLRDAGGGVLGDRFLVTPTGGAPTRIEVTDARYAVAAHGAGFQITDTAAHHAFQRFDGAGALTATGRPLTDAGGGVLGNRFFVTDAHGAGGRIEVTDARFTVAAHGGGGFQVTDTAAHHAFQRFDNAGTLTATGRPLTDAGGGVLGNRFFVTDAHGAGGRIEVTDARFAVAAHGGGTQITDTAAGNAFQRFDGAGAHIETGTPGRNLAGQPDRVVVNPAAGGAGHVESLTGVRLHGWQVAPDGAGYRITDQLGLHTGEFRRYDAAGNLLEQSFNVLRDAAPTTRQFVVDAAGRTWRLHDNGLPLPATGAFHTGTLDAAAAGTGRVRLLNRAGVEVFDRRPIPGGTTLDVFRRIDGDFGRTSQRPQWVQLTADGRVVDHGVRRFDTNAVGWRDVNHNGRLVHEIRQGIGGGDVVGLRGAFGDWTWHRFDNAGNRLGHGPRTLDRDGGWTDRLPPAGGNQGAVVQRQWGTAHAPANAGMYQQFDLGAGGVRRDTWQAQSPHGKDAGKLESLPTGDRLETRRWSEQRPPQWARKFLAGVDEDVFRANPHLRTDTRFQLFEWRRLDQHGNVRAQGFRFVGMNDSTYDFTNTGRFVRSSAKLDHGNTLKVGHDVVDLPPAAVRDANRIPWSEGNGRLSGHRVNVGPHPDGRIWEDRFVAGQQNGNWYEFGGQQHSVARAGYADGSIKEFHRPPAPGAADGGIASRGAAHEGTGVWVRKDPHGVVIGRADDWPDPAGGVHRVEANAPDRAGNWSWSGYDARSDSRTWQWRDGAGQTGSREYGRGFNGPHTTYDDSFRDTVRGADGHQVLIRERRMLDSGGHVDSWRVDLPGGGHEWHWRKVDKYGNVAAAPGANPLRRWWDTNANNGAGGWVADWFGGATRFRDEVTDGAGAAVTVREIPAGAEIGRIREHDLTTPGAWREFDMGTTVRERSQIPGGFLERDAWRGQWRQYDNTGLTIARRTDDGYVFERANGAWESVGRELDYRGGVTELRGWNRRIREANRMEWGGELRLGTHTEALYEPYWKLALQKAALEFTQEFLLEFAANLAVNGIVDAIAGTQFNGKDVLKAFANAAVGAAVKQAVGSLVHDNKFGAMQRSGDWKAGLANIDGGKGWHRKPLNHDKHWSNEWAGNETATRWRGGTYDFAFNVPVAGLTGFVNGSMNAAVFGITNANGETVYLTGGAAAFDGLLSAAAGVAGAVTTSIAKTMFNSGLGGRAFHRQGLAEFAFQLPWKIIEKTVTSQLLKEFRMHDNPWYYAR</sequence>
<dbReference type="RefSeq" id="WP_380125603.1">
    <property type="nucleotide sequence ID" value="NZ_JBHSIU010000068.1"/>
</dbReference>
<keyword evidence="2" id="KW-1133">Transmembrane helix</keyword>
<name>A0ABV9WBE8_9ACTN</name>
<keyword evidence="2" id="KW-0472">Membrane</keyword>
<dbReference type="Proteomes" id="UP001595912">
    <property type="component" value="Unassembled WGS sequence"/>
</dbReference>
<protein>
    <submittedName>
        <fullName evidence="3">Uncharacterized protein</fullName>
    </submittedName>
</protein>
<comment type="caution">
    <text evidence="3">The sequence shown here is derived from an EMBL/GenBank/DDBJ whole genome shotgun (WGS) entry which is preliminary data.</text>
</comment>
<evidence type="ECO:0000256" key="1">
    <source>
        <dbReference type="SAM" id="MobiDB-lite"/>
    </source>
</evidence>
<accession>A0ABV9WBE8</accession>
<reference evidence="4" key="1">
    <citation type="journal article" date="2019" name="Int. J. Syst. Evol. Microbiol.">
        <title>The Global Catalogue of Microorganisms (GCM) 10K type strain sequencing project: providing services to taxonomists for standard genome sequencing and annotation.</title>
        <authorList>
            <consortium name="The Broad Institute Genomics Platform"/>
            <consortium name="The Broad Institute Genome Sequencing Center for Infectious Disease"/>
            <person name="Wu L."/>
            <person name="Ma J."/>
        </authorList>
    </citation>
    <scope>NUCLEOTIDE SEQUENCE [LARGE SCALE GENOMIC DNA]</scope>
    <source>
        <strain evidence="4">CGMCC 4.7152</strain>
    </source>
</reference>
<keyword evidence="2" id="KW-0812">Transmembrane</keyword>
<feature type="region of interest" description="Disordered" evidence="1">
    <location>
        <begin position="912"/>
        <end position="946"/>
    </location>
</feature>
<feature type="region of interest" description="Disordered" evidence="1">
    <location>
        <begin position="970"/>
        <end position="995"/>
    </location>
</feature>
<evidence type="ECO:0000313" key="4">
    <source>
        <dbReference type="Proteomes" id="UP001595912"/>
    </source>
</evidence>
<proteinExistence type="predicted"/>
<feature type="transmembrane region" description="Helical" evidence="2">
    <location>
        <begin position="205"/>
        <end position="223"/>
    </location>
</feature>
<keyword evidence="4" id="KW-1185">Reference proteome</keyword>
<feature type="compositionally biased region" description="Basic and acidic residues" evidence="1">
    <location>
        <begin position="1851"/>
        <end position="1860"/>
    </location>
</feature>
<feature type="transmembrane region" description="Helical" evidence="2">
    <location>
        <begin position="170"/>
        <end position="199"/>
    </location>
</feature>
<evidence type="ECO:0000313" key="3">
    <source>
        <dbReference type="EMBL" id="MFC5005091.1"/>
    </source>
</evidence>
<feature type="region of interest" description="Disordered" evidence="1">
    <location>
        <begin position="1830"/>
        <end position="1860"/>
    </location>
</feature>
<gene>
    <name evidence="3" type="ORF">ACFPIJ_45575</name>
</gene>